<proteinExistence type="predicted"/>
<keyword evidence="2" id="KW-1185">Reference proteome</keyword>
<protein>
    <submittedName>
        <fullName evidence="1">Uncharacterized protein</fullName>
    </submittedName>
</protein>
<sequence>MLRALCFFPFCGIFIGGIRDRPAGRCRVVRQQSRQEEAKYKFKRTRTRTSEKRLLVSTGAVTIYRVLPLRWS</sequence>
<dbReference type="AlphaFoldDB" id="A0A1V9XXD5"/>
<dbReference type="EMBL" id="MNPL01002543">
    <property type="protein sequence ID" value="OQR78177.1"/>
    <property type="molecule type" value="Genomic_DNA"/>
</dbReference>
<evidence type="ECO:0000313" key="1">
    <source>
        <dbReference type="EMBL" id="OQR78177.1"/>
    </source>
</evidence>
<dbReference type="Proteomes" id="UP000192247">
    <property type="component" value="Unassembled WGS sequence"/>
</dbReference>
<gene>
    <name evidence="1" type="ORF">BIW11_06577</name>
</gene>
<accession>A0A1V9XXD5</accession>
<name>A0A1V9XXD5_9ACAR</name>
<comment type="caution">
    <text evidence="1">The sequence shown here is derived from an EMBL/GenBank/DDBJ whole genome shotgun (WGS) entry which is preliminary data.</text>
</comment>
<dbReference type="InParanoid" id="A0A1V9XXD5"/>
<reference evidence="1 2" key="1">
    <citation type="journal article" date="2017" name="Gigascience">
        <title>Draft genome of the honey bee ectoparasitic mite, Tropilaelaps mercedesae, is shaped by the parasitic life history.</title>
        <authorList>
            <person name="Dong X."/>
            <person name="Armstrong S.D."/>
            <person name="Xia D."/>
            <person name="Makepeace B.L."/>
            <person name="Darby A.C."/>
            <person name="Kadowaki T."/>
        </authorList>
    </citation>
    <scope>NUCLEOTIDE SEQUENCE [LARGE SCALE GENOMIC DNA]</scope>
    <source>
        <strain evidence="1">Wuxi-XJTLU</strain>
    </source>
</reference>
<organism evidence="1 2">
    <name type="scientific">Tropilaelaps mercedesae</name>
    <dbReference type="NCBI Taxonomy" id="418985"/>
    <lineage>
        <taxon>Eukaryota</taxon>
        <taxon>Metazoa</taxon>
        <taxon>Ecdysozoa</taxon>
        <taxon>Arthropoda</taxon>
        <taxon>Chelicerata</taxon>
        <taxon>Arachnida</taxon>
        <taxon>Acari</taxon>
        <taxon>Parasitiformes</taxon>
        <taxon>Mesostigmata</taxon>
        <taxon>Gamasina</taxon>
        <taxon>Dermanyssoidea</taxon>
        <taxon>Laelapidae</taxon>
        <taxon>Tropilaelaps</taxon>
    </lineage>
</organism>
<evidence type="ECO:0000313" key="2">
    <source>
        <dbReference type="Proteomes" id="UP000192247"/>
    </source>
</evidence>